<organism evidence="2 3">
    <name type="scientific">Trichonephila clavipes</name>
    <name type="common">Golden silk orbweaver</name>
    <name type="synonym">Nephila clavipes</name>
    <dbReference type="NCBI Taxonomy" id="2585209"/>
    <lineage>
        <taxon>Eukaryota</taxon>
        <taxon>Metazoa</taxon>
        <taxon>Ecdysozoa</taxon>
        <taxon>Arthropoda</taxon>
        <taxon>Chelicerata</taxon>
        <taxon>Arachnida</taxon>
        <taxon>Araneae</taxon>
        <taxon>Araneomorphae</taxon>
        <taxon>Entelegynae</taxon>
        <taxon>Araneoidea</taxon>
        <taxon>Nephilidae</taxon>
        <taxon>Trichonephila</taxon>
    </lineage>
</organism>
<reference evidence="2" key="1">
    <citation type="submission" date="2020-08" db="EMBL/GenBank/DDBJ databases">
        <title>Multicomponent nature underlies the extraordinary mechanical properties of spider dragline silk.</title>
        <authorList>
            <person name="Kono N."/>
            <person name="Nakamura H."/>
            <person name="Mori M."/>
            <person name="Yoshida Y."/>
            <person name="Ohtoshi R."/>
            <person name="Malay A.D."/>
            <person name="Moran D.A.P."/>
            <person name="Tomita M."/>
            <person name="Numata K."/>
            <person name="Arakawa K."/>
        </authorList>
    </citation>
    <scope>NUCLEOTIDE SEQUENCE</scope>
</reference>
<sequence length="168" mass="18808">MAASSSSVIPTPLADADNEEGHAYIGAQRNLIYMTPSDLSCAYSKSHLLERAQDWYQIFGPALVQNAATDFAQLKATLSNAFPAMHNKKNLEIKFYASQQRRDQEPTNFAYDLLKLNKKLELGMPEEALVDHIFVRLEPQVQEWSETTDQLCGGSKSTKHVPTVRGHI</sequence>
<accession>A0A8X6R7Y0</accession>
<gene>
    <name evidence="2" type="primary">NCL1_48212</name>
    <name evidence="2" type="ORF">TNCV_2151671</name>
</gene>
<dbReference type="EMBL" id="BMAU01021022">
    <property type="protein sequence ID" value="GFX87114.1"/>
    <property type="molecule type" value="Genomic_DNA"/>
</dbReference>
<dbReference type="Proteomes" id="UP000887159">
    <property type="component" value="Unassembled WGS sequence"/>
</dbReference>
<name>A0A8X6R7Y0_TRICX</name>
<dbReference type="AlphaFoldDB" id="A0A8X6R7Y0"/>
<comment type="caution">
    <text evidence="2">The sequence shown here is derived from an EMBL/GenBank/DDBJ whole genome shotgun (WGS) entry which is preliminary data.</text>
</comment>
<keyword evidence="3" id="KW-1185">Reference proteome</keyword>
<evidence type="ECO:0000313" key="3">
    <source>
        <dbReference type="Proteomes" id="UP000887159"/>
    </source>
</evidence>
<evidence type="ECO:0000313" key="2">
    <source>
        <dbReference type="EMBL" id="GFX87114.1"/>
    </source>
</evidence>
<feature type="region of interest" description="Disordered" evidence="1">
    <location>
        <begin position="148"/>
        <end position="168"/>
    </location>
</feature>
<proteinExistence type="predicted"/>
<evidence type="ECO:0000256" key="1">
    <source>
        <dbReference type="SAM" id="MobiDB-lite"/>
    </source>
</evidence>
<protein>
    <recommendedName>
        <fullName evidence="4">Retrotransposon gag domain-containing protein</fullName>
    </recommendedName>
</protein>
<evidence type="ECO:0008006" key="4">
    <source>
        <dbReference type="Google" id="ProtNLM"/>
    </source>
</evidence>